<accession>A0A833JCF8</accession>
<evidence type="ECO:0000313" key="4">
    <source>
        <dbReference type="Proteomes" id="UP000469949"/>
    </source>
</evidence>
<dbReference type="InterPro" id="IPR052404">
    <property type="entry name" value="SPP1-like_terminase"/>
</dbReference>
<dbReference type="Proteomes" id="UP000469949">
    <property type="component" value="Unassembled WGS sequence"/>
</dbReference>
<evidence type="ECO:0000256" key="2">
    <source>
        <dbReference type="ARBA" id="ARBA00023219"/>
    </source>
</evidence>
<dbReference type="PANTHER" id="PTHR41328:SF2">
    <property type="entry name" value="TERMINASE SMALL SUBUNIT"/>
    <property type="match status" value="1"/>
</dbReference>
<protein>
    <submittedName>
        <fullName evidence="3">Phage terminase small subunit</fullName>
    </submittedName>
</protein>
<dbReference type="GO" id="GO:0051276">
    <property type="term" value="P:chromosome organization"/>
    <property type="evidence" value="ECO:0007669"/>
    <property type="project" value="InterPro"/>
</dbReference>
<proteinExistence type="predicted"/>
<gene>
    <name evidence="3" type="ORF">F8B43_0032</name>
</gene>
<dbReference type="EMBL" id="WEKV01000001">
    <property type="protein sequence ID" value="KAB7788027.1"/>
    <property type="molecule type" value="Genomic_DNA"/>
</dbReference>
<comment type="caution">
    <text evidence="3">The sequence shown here is derived from an EMBL/GenBank/DDBJ whole genome shotgun (WGS) entry which is preliminary data.</text>
</comment>
<dbReference type="AlphaFoldDB" id="A0A833JCF8"/>
<name>A0A833JCF8_9HYPH</name>
<reference evidence="3 4" key="1">
    <citation type="submission" date="2019-10" db="EMBL/GenBank/DDBJ databases">
        <title>Draft Genome Sequence of the Caffeine Degrading Methylotroph Methylorubrum populi PINKEL.</title>
        <authorList>
            <person name="Dawson S.C."/>
            <person name="Zhang X."/>
            <person name="Wright M.E."/>
            <person name="Sharma G."/>
            <person name="Langner J.T."/>
            <person name="Ditty J.L."/>
            <person name="Subuyuj G.A."/>
        </authorList>
    </citation>
    <scope>NUCLEOTIDE SEQUENCE [LARGE SCALE GENOMIC DNA]</scope>
    <source>
        <strain evidence="3 4">Pinkel</strain>
    </source>
</reference>
<dbReference type="Gene3D" id="1.10.10.1400">
    <property type="entry name" value="Terminase, small subunit, N-terminal DNA-binding domain, HTH motif"/>
    <property type="match status" value="1"/>
</dbReference>
<evidence type="ECO:0000256" key="1">
    <source>
        <dbReference type="ARBA" id="ARBA00022612"/>
    </source>
</evidence>
<keyword evidence="2" id="KW-0231">Viral genome packaging</keyword>
<organism evidence="3 4">
    <name type="scientific">Methylorubrum populi</name>
    <dbReference type="NCBI Taxonomy" id="223967"/>
    <lineage>
        <taxon>Bacteria</taxon>
        <taxon>Pseudomonadati</taxon>
        <taxon>Pseudomonadota</taxon>
        <taxon>Alphaproteobacteria</taxon>
        <taxon>Hyphomicrobiales</taxon>
        <taxon>Methylobacteriaceae</taxon>
        <taxon>Methylorubrum</taxon>
    </lineage>
</organism>
<evidence type="ECO:0000313" key="3">
    <source>
        <dbReference type="EMBL" id="KAB7788027.1"/>
    </source>
</evidence>
<dbReference type="InterPro" id="IPR038713">
    <property type="entry name" value="Terminase_Gp1_N_sf"/>
</dbReference>
<dbReference type="InterPro" id="IPR005335">
    <property type="entry name" value="Terminase_ssu"/>
</dbReference>
<dbReference type="RefSeq" id="WP_152275561.1">
    <property type="nucleotide sequence ID" value="NZ_WEKV01000001.1"/>
</dbReference>
<sequence length="184" mass="19823">MALNSQQQRFVEEYLVDLNATQAAIRAGYSEDTAKQQGSRLLTNVDVGKAVADAIAERSVRTRVTADRVLTELARIGFGDIRSVVAWRANTAETGKEDEDGVPETRAFNEVELIGSDIIDHDAAAAIAEISQGKDGALKVKMHNKVAALQEMGRHLGIAQKVEPVGPDGAPPVFTFKLDRPAQS</sequence>
<keyword evidence="1" id="KW-1188">Viral release from host cell</keyword>
<dbReference type="Pfam" id="PF03592">
    <property type="entry name" value="Terminase_2"/>
    <property type="match status" value="1"/>
</dbReference>
<dbReference type="PANTHER" id="PTHR41328">
    <property type="entry name" value="TERMINASE SMALL SUBUNIT-RELATED"/>
    <property type="match status" value="1"/>
</dbReference>